<evidence type="ECO:0000259" key="12">
    <source>
        <dbReference type="Pfam" id="PF18137"/>
    </source>
</evidence>
<comment type="function">
    <text evidence="9">Component of the origin recognition complex (ORC) that binds origins of replication. DNA-binding is ATP-dependent. The specific DNA sequences that define origins of replication have not been identified yet. ORC is required to assemble the pre-replication complex necessary to initiate DNA replication. Binds histone H3 and H4 trimethylation marks H3K9me3, H3K27me3 and H4K20me3.</text>
</comment>
<comment type="subcellular location">
    <subcellularLocation>
        <location evidence="1">Nucleus</location>
    </subcellularLocation>
</comment>
<evidence type="ECO:0000313" key="14">
    <source>
        <dbReference type="EMBL" id="RKO89059.1"/>
    </source>
</evidence>
<keyword evidence="4" id="KW-0597">Phosphoprotein</keyword>
<dbReference type="OrthoDB" id="10265211at2759"/>
<evidence type="ECO:0000256" key="7">
    <source>
        <dbReference type="ARBA" id="ARBA00023242"/>
    </source>
</evidence>
<dbReference type="PANTHER" id="PTHR12748:SF0">
    <property type="entry name" value="ORIGIN RECOGNITION COMPLEX SUBUNIT 3"/>
    <property type="match status" value="1"/>
</dbReference>
<comment type="similarity">
    <text evidence="2">Belongs to the ORC3 family.</text>
</comment>
<evidence type="ECO:0000256" key="6">
    <source>
        <dbReference type="ARBA" id="ARBA00023125"/>
    </source>
</evidence>
<evidence type="ECO:0000256" key="3">
    <source>
        <dbReference type="ARBA" id="ARBA00019085"/>
    </source>
</evidence>
<evidence type="ECO:0000256" key="10">
    <source>
        <dbReference type="SAM" id="MobiDB-lite"/>
    </source>
</evidence>
<evidence type="ECO:0000256" key="2">
    <source>
        <dbReference type="ARBA" id="ARBA00010977"/>
    </source>
</evidence>
<evidence type="ECO:0000256" key="8">
    <source>
        <dbReference type="ARBA" id="ARBA00026084"/>
    </source>
</evidence>
<keyword evidence="6" id="KW-0238">DNA-binding</keyword>
<dbReference type="InterPro" id="IPR020795">
    <property type="entry name" value="ORC3"/>
</dbReference>
<dbReference type="AlphaFoldDB" id="A0A4P9W939"/>
<dbReference type="GO" id="GO:0005664">
    <property type="term" value="C:nuclear origin of replication recognition complex"/>
    <property type="evidence" value="ECO:0007669"/>
    <property type="project" value="InterPro"/>
</dbReference>
<feature type="domain" description="Origin recognition complex subunit 3 insertion" evidence="13">
    <location>
        <begin position="181"/>
        <end position="419"/>
    </location>
</feature>
<dbReference type="EMBL" id="KZ996314">
    <property type="protein sequence ID" value="RKO89059.1"/>
    <property type="molecule type" value="Genomic_DNA"/>
</dbReference>
<dbReference type="PANTHER" id="PTHR12748">
    <property type="entry name" value="ORIGIN RECOGNITION COMPLEX SUBUNIT 3"/>
    <property type="match status" value="1"/>
</dbReference>
<dbReference type="GO" id="GO:0031261">
    <property type="term" value="C:DNA replication preinitiation complex"/>
    <property type="evidence" value="ECO:0007669"/>
    <property type="project" value="TreeGrafter"/>
</dbReference>
<evidence type="ECO:0000259" key="13">
    <source>
        <dbReference type="Pfam" id="PF19675"/>
    </source>
</evidence>
<dbReference type="GO" id="GO:0003688">
    <property type="term" value="F:DNA replication origin binding"/>
    <property type="evidence" value="ECO:0007669"/>
    <property type="project" value="TreeGrafter"/>
</dbReference>
<organism evidence="14 15">
    <name type="scientific">Blyttiomyces helicus</name>
    <dbReference type="NCBI Taxonomy" id="388810"/>
    <lineage>
        <taxon>Eukaryota</taxon>
        <taxon>Fungi</taxon>
        <taxon>Fungi incertae sedis</taxon>
        <taxon>Chytridiomycota</taxon>
        <taxon>Chytridiomycota incertae sedis</taxon>
        <taxon>Chytridiomycetes</taxon>
        <taxon>Chytridiomycetes incertae sedis</taxon>
        <taxon>Blyttiomyces</taxon>
    </lineage>
</organism>
<evidence type="ECO:0000256" key="1">
    <source>
        <dbReference type="ARBA" id="ARBA00004123"/>
    </source>
</evidence>
<proteinExistence type="inferred from homology"/>
<dbReference type="Proteomes" id="UP000269721">
    <property type="component" value="Unassembled WGS sequence"/>
</dbReference>
<feature type="region of interest" description="Disordered" evidence="10">
    <location>
        <begin position="329"/>
        <end position="348"/>
    </location>
</feature>
<keyword evidence="15" id="KW-1185">Reference proteome</keyword>
<dbReference type="GO" id="GO:0005656">
    <property type="term" value="C:nuclear pre-replicative complex"/>
    <property type="evidence" value="ECO:0007669"/>
    <property type="project" value="TreeGrafter"/>
</dbReference>
<comment type="subunit">
    <text evidence="8">Component of ORC, a complex composed of at least 6 subunits: ORC1, ORC2, ORC3, ORC4, ORC5 and ORC6. ORC is regulated in a cell-cycle dependent manner. It is sequentially assembled at the exit from anaphase of mitosis and disassembled as cells enter S phase.</text>
</comment>
<dbReference type="Pfam" id="PF19675">
    <property type="entry name" value="ORC3_ins"/>
    <property type="match status" value="1"/>
</dbReference>
<dbReference type="InterPro" id="IPR045663">
    <property type="entry name" value="ORC3_ins"/>
</dbReference>
<dbReference type="Pfam" id="PF07034">
    <property type="entry name" value="ORC3_N"/>
    <property type="match status" value="1"/>
</dbReference>
<sequence>GRAKLSSSDMQLLAGWYSQTRKRGNLVILVPELEGFDPKILQGLIAICHSYRDRLPIVLVFGLATTIHALHESLPRSVLSLLRIDRFQLQNSEKCIDAVVKMVGIQPLTLLDILLGRHTGLKIGLETYQRLISTFQNNTFSVKHFGRELHFAFMDHYYSNPLCILTDLEATSSETEATLRLLNTEHLEAIRLLPSFQKHIDSTGETSLLLSDERLRRGLPTFLAGLQIYHARYEAAFNCLLILQKSLANPTFRRPPRTLYSVGLRENAVDSEYVRALLALLRKTSLSVIKRNMEACLDCLERTPEYSSATAPTIATLRELIDDLHERFEDSDGDISEGDQSTSKRRAPASGFATDILPKLKISRTTTVSKRTAPVVETVDDSTPLGFVKRVCIFFEDFLRDALRHYKEVPLHEIAYYDNSERIRLAFDPQSRATIQNALGKSRIFLQCACCRALAEKTEAIDTTVQDIAIAYRLHLECGKLINLYDWFVGFGTIVEKEGACDQRVVQYPFSSFFCGCCGRLVHDSRPPLHLPPPHFFHRPVIEDPTYVILNSHRIFSPYCRARFVNAVAEMQFLGLIQPTARKTDHVMRLTWGSM</sequence>
<feature type="domain" description="Origin recognition complex subunit 3 N-terminal" evidence="11">
    <location>
        <begin position="6"/>
        <end position="165"/>
    </location>
</feature>
<dbReference type="GO" id="GO:0006270">
    <property type="term" value="P:DNA replication initiation"/>
    <property type="evidence" value="ECO:0007669"/>
    <property type="project" value="TreeGrafter"/>
</dbReference>
<dbReference type="Pfam" id="PF18137">
    <property type="entry name" value="WHD_ORC"/>
    <property type="match status" value="1"/>
</dbReference>
<keyword evidence="5" id="KW-0235">DNA replication</keyword>
<evidence type="ECO:0000256" key="9">
    <source>
        <dbReference type="ARBA" id="ARBA00045241"/>
    </source>
</evidence>
<name>A0A4P9W939_9FUNG</name>
<feature type="non-terminal residue" evidence="14">
    <location>
        <position position="1"/>
    </location>
</feature>
<dbReference type="InterPro" id="IPR045667">
    <property type="entry name" value="ORC3_N"/>
</dbReference>
<dbReference type="CDD" id="cd20704">
    <property type="entry name" value="Orc3"/>
    <property type="match status" value="2"/>
</dbReference>
<dbReference type="InterPro" id="IPR040855">
    <property type="entry name" value="ORC_WH_C"/>
</dbReference>
<keyword evidence="7" id="KW-0539">Nucleus</keyword>
<reference evidence="15" key="1">
    <citation type="journal article" date="2018" name="Nat. Microbiol.">
        <title>Leveraging single-cell genomics to expand the fungal tree of life.</title>
        <authorList>
            <person name="Ahrendt S.R."/>
            <person name="Quandt C.A."/>
            <person name="Ciobanu D."/>
            <person name="Clum A."/>
            <person name="Salamov A."/>
            <person name="Andreopoulos B."/>
            <person name="Cheng J.F."/>
            <person name="Woyke T."/>
            <person name="Pelin A."/>
            <person name="Henrissat B."/>
            <person name="Reynolds N.K."/>
            <person name="Benny G.L."/>
            <person name="Smith M.E."/>
            <person name="James T.Y."/>
            <person name="Grigoriev I.V."/>
        </authorList>
    </citation>
    <scope>NUCLEOTIDE SEQUENCE [LARGE SCALE GENOMIC DNA]</scope>
</reference>
<protein>
    <recommendedName>
        <fullName evidence="3">Origin recognition complex subunit 3</fullName>
    </recommendedName>
</protein>
<evidence type="ECO:0000256" key="5">
    <source>
        <dbReference type="ARBA" id="ARBA00022705"/>
    </source>
</evidence>
<accession>A0A4P9W939</accession>
<evidence type="ECO:0000313" key="15">
    <source>
        <dbReference type="Proteomes" id="UP000269721"/>
    </source>
</evidence>
<evidence type="ECO:0000256" key="4">
    <source>
        <dbReference type="ARBA" id="ARBA00022553"/>
    </source>
</evidence>
<gene>
    <name evidence="14" type="ORF">BDK51DRAFT_27729</name>
</gene>
<feature type="domain" description="Origin recognition complex subunit 3 winged helix C-terminal" evidence="12">
    <location>
        <begin position="432"/>
        <end position="592"/>
    </location>
</feature>
<evidence type="ECO:0000259" key="11">
    <source>
        <dbReference type="Pfam" id="PF07034"/>
    </source>
</evidence>